<dbReference type="STRING" id="1123272.SAMN02745824_2993"/>
<dbReference type="Pfam" id="PF09822">
    <property type="entry name" value="ABC_transp_aux"/>
    <property type="match status" value="1"/>
</dbReference>
<keyword evidence="1" id="KW-0732">Signal</keyword>
<feature type="domain" description="ABC-type uncharacterised transport system" evidence="2">
    <location>
        <begin position="65"/>
        <end position="162"/>
    </location>
</feature>
<dbReference type="RefSeq" id="WP_074205931.1">
    <property type="nucleotide sequence ID" value="NZ_FSQW01000002.1"/>
</dbReference>
<evidence type="ECO:0000313" key="4">
    <source>
        <dbReference type="Proteomes" id="UP000185192"/>
    </source>
</evidence>
<feature type="signal peptide" evidence="1">
    <location>
        <begin position="1"/>
        <end position="23"/>
    </location>
</feature>
<evidence type="ECO:0000313" key="3">
    <source>
        <dbReference type="EMBL" id="SIO11269.1"/>
    </source>
</evidence>
<dbReference type="AlphaFoldDB" id="A0A1N6GUR4"/>
<dbReference type="EMBL" id="FSQW01000002">
    <property type="protein sequence ID" value="SIO11269.1"/>
    <property type="molecule type" value="Genomic_DNA"/>
</dbReference>
<evidence type="ECO:0000256" key="1">
    <source>
        <dbReference type="SAM" id="SignalP"/>
    </source>
</evidence>
<proteinExistence type="predicted"/>
<dbReference type="Gene3D" id="3.40.50.880">
    <property type="match status" value="1"/>
</dbReference>
<sequence length="252" mass="27143">MRMLTAGLVVAVAATLAVWQWSAGSDQQPDSSTSHSENPLRVSLMTSLPIVWGEGATMNDIIGGKATPAPVFVHWQDRYDLQAVDSFEDLDALQPDVVILAQPRAMDPADLAALDQWVRGGGRMVVLTDPALTWHSHFPLGDNRRPLATGLLSPLLEHWGLELLAPEDDGAGLVELQMEGLSITTSGIGTFRLHDKSSCNLSAGKILAECRIGEGRAILLADADFLNAELWESESESAAAQLTDRLIAQVTR</sequence>
<dbReference type="OrthoDB" id="7390937at2"/>
<evidence type="ECO:0000259" key="2">
    <source>
        <dbReference type="Pfam" id="PF09822"/>
    </source>
</evidence>
<dbReference type="Proteomes" id="UP000185192">
    <property type="component" value="Unassembled WGS sequence"/>
</dbReference>
<dbReference type="SUPFAM" id="SSF52317">
    <property type="entry name" value="Class I glutamine amidotransferase-like"/>
    <property type="match status" value="1"/>
</dbReference>
<name>A0A1N6GUR4_9SPHN</name>
<protein>
    <submittedName>
        <fullName evidence="3">ABC-type uncharacterized transport system</fullName>
    </submittedName>
</protein>
<keyword evidence="4" id="KW-1185">Reference proteome</keyword>
<dbReference type="InterPro" id="IPR019196">
    <property type="entry name" value="ABC_transp_unknown"/>
</dbReference>
<dbReference type="CDD" id="cd03143">
    <property type="entry name" value="A4_beta-galactosidase_middle_domain"/>
    <property type="match status" value="1"/>
</dbReference>
<feature type="chain" id="PRO_5012455634" evidence="1">
    <location>
        <begin position="24"/>
        <end position="252"/>
    </location>
</feature>
<gene>
    <name evidence="3" type="ORF">SAMN02745824_2993</name>
</gene>
<dbReference type="InterPro" id="IPR029062">
    <property type="entry name" value="Class_I_gatase-like"/>
</dbReference>
<reference evidence="4" key="1">
    <citation type="submission" date="2016-11" db="EMBL/GenBank/DDBJ databases">
        <authorList>
            <person name="Varghese N."/>
            <person name="Submissions S."/>
        </authorList>
    </citation>
    <scope>NUCLEOTIDE SEQUENCE [LARGE SCALE GENOMIC DNA]</scope>
    <source>
        <strain evidence="4">DSM 22363</strain>
    </source>
</reference>
<organism evidence="3 4">
    <name type="scientific">Parasphingorhabdus marina DSM 22363</name>
    <dbReference type="NCBI Taxonomy" id="1123272"/>
    <lineage>
        <taxon>Bacteria</taxon>
        <taxon>Pseudomonadati</taxon>
        <taxon>Pseudomonadota</taxon>
        <taxon>Alphaproteobacteria</taxon>
        <taxon>Sphingomonadales</taxon>
        <taxon>Sphingomonadaceae</taxon>
        <taxon>Parasphingorhabdus</taxon>
    </lineage>
</organism>
<accession>A0A1N6GUR4</accession>